<evidence type="ECO:0000256" key="2">
    <source>
        <dbReference type="SAM" id="MobiDB-lite"/>
    </source>
</evidence>
<evidence type="ECO:0000256" key="1">
    <source>
        <dbReference type="ARBA" id="ARBA00006611"/>
    </source>
</evidence>
<dbReference type="PANTHER" id="PTHR30486:SF15">
    <property type="entry name" value="TYPE II_IV SECRETION SYSTEM ATPASE"/>
    <property type="match status" value="1"/>
</dbReference>
<dbReference type="SUPFAM" id="SSF52540">
    <property type="entry name" value="P-loop containing nucleoside triphosphate hydrolases"/>
    <property type="match status" value="1"/>
</dbReference>
<dbReference type="EMBL" id="LAZR01000061">
    <property type="protein sequence ID" value="KKN96978.1"/>
    <property type="molecule type" value="Genomic_DNA"/>
</dbReference>
<dbReference type="PANTHER" id="PTHR30486">
    <property type="entry name" value="TWITCHING MOTILITY PROTEIN PILT"/>
    <property type="match status" value="1"/>
</dbReference>
<reference evidence="4" key="1">
    <citation type="journal article" date="2015" name="Nature">
        <title>Complex archaea that bridge the gap between prokaryotes and eukaryotes.</title>
        <authorList>
            <person name="Spang A."/>
            <person name="Saw J.H."/>
            <person name="Jorgensen S.L."/>
            <person name="Zaremba-Niedzwiedzka K."/>
            <person name="Martijn J."/>
            <person name="Lind A.E."/>
            <person name="van Eijk R."/>
            <person name="Schleper C."/>
            <person name="Guy L."/>
            <person name="Ettema T.J."/>
        </authorList>
    </citation>
    <scope>NUCLEOTIDE SEQUENCE</scope>
</reference>
<organism evidence="4">
    <name type="scientific">marine sediment metagenome</name>
    <dbReference type="NCBI Taxonomy" id="412755"/>
    <lineage>
        <taxon>unclassified sequences</taxon>
        <taxon>metagenomes</taxon>
        <taxon>ecological metagenomes</taxon>
    </lineage>
</organism>
<feature type="compositionally biased region" description="Polar residues" evidence="2">
    <location>
        <begin position="1"/>
        <end position="10"/>
    </location>
</feature>
<dbReference type="AlphaFoldDB" id="A0A0F9XX76"/>
<dbReference type="InterPro" id="IPR027417">
    <property type="entry name" value="P-loop_NTPase"/>
</dbReference>
<feature type="region of interest" description="Disordered" evidence="2">
    <location>
        <begin position="1"/>
        <end position="29"/>
    </location>
</feature>
<dbReference type="GO" id="GO:0016887">
    <property type="term" value="F:ATP hydrolysis activity"/>
    <property type="evidence" value="ECO:0007669"/>
    <property type="project" value="InterPro"/>
</dbReference>
<name>A0A0F9XX76_9ZZZZ</name>
<gene>
    <name evidence="4" type="ORF">LCGC14_0162280</name>
</gene>
<dbReference type="CDD" id="cd01130">
    <property type="entry name" value="VirB11-like_ATPase"/>
    <property type="match status" value="1"/>
</dbReference>
<feature type="domain" description="Bacterial type II secretion system protein E" evidence="3">
    <location>
        <begin position="97"/>
        <end position="375"/>
    </location>
</feature>
<dbReference type="Pfam" id="PF00437">
    <property type="entry name" value="T2SSE"/>
    <property type="match status" value="1"/>
</dbReference>
<feature type="compositionally biased region" description="Basic and acidic residues" evidence="2">
    <location>
        <begin position="11"/>
        <end position="20"/>
    </location>
</feature>
<dbReference type="Gene3D" id="3.30.450.380">
    <property type="match status" value="1"/>
</dbReference>
<evidence type="ECO:0000313" key="4">
    <source>
        <dbReference type="EMBL" id="KKN96978.1"/>
    </source>
</evidence>
<proteinExistence type="inferred from homology"/>
<sequence length="462" mass="51006">MNPTGSTSKLRNPDLLKDRSAGPTGQPTVNVEEVKTRIHHQLVEGLDLAEARRLPMEELHRECSRRVDRLLDEQKCPLSASARDQLLSDVMDEIFGLGPLERFLRDPSVSDILVNGPQEIHIERQGILSRTDASFRDDKHLMQVIQRIAMRVGRRIDESSPMLDARLEDGSRANAIIPPLALDGAALSIRRFGTVPFDGQGLCELGTWASEMVAFVEACVRGKVNILISGGTGSGKTTLLNAMSKWIPPHERVITIEDAAELQLQGKHVVRLETRPANIEGSGEITQRELLRNCLRMRPDRIIIGEVRGAETLDMLQAMNTGHNGSMTTVHANSPRDALMRVENLIGMGGVQLSARAIRQQMASSLEVLIHASRLTGGKRKVISISEITGMEGEVICLHEVFRFNQTSIREDGHAAGTFEACGVQPMLLGRLAAEGIEFPVGMFRRRQLTDFEKTKSDSDRG</sequence>
<evidence type="ECO:0000259" key="3">
    <source>
        <dbReference type="Pfam" id="PF00437"/>
    </source>
</evidence>
<protein>
    <recommendedName>
        <fullName evidence="3">Bacterial type II secretion system protein E domain-containing protein</fullName>
    </recommendedName>
</protein>
<comment type="caution">
    <text evidence="4">The sequence shown here is derived from an EMBL/GenBank/DDBJ whole genome shotgun (WGS) entry which is preliminary data.</text>
</comment>
<accession>A0A0F9XX76</accession>
<comment type="similarity">
    <text evidence="1">Belongs to the GSP E family.</text>
</comment>
<dbReference type="InterPro" id="IPR050921">
    <property type="entry name" value="T4SS_GSP_E_ATPase"/>
</dbReference>
<dbReference type="Gene3D" id="3.40.50.300">
    <property type="entry name" value="P-loop containing nucleotide triphosphate hydrolases"/>
    <property type="match status" value="1"/>
</dbReference>
<dbReference type="InterPro" id="IPR001482">
    <property type="entry name" value="T2SS/T4SS_dom"/>
</dbReference>